<dbReference type="PIRSF" id="PIRSF002599">
    <property type="entry name" value="Cold_shock_A"/>
    <property type="match status" value="1"/>
</dbReference>
<dbReference type="InterPro" id="IPR012156">
    <property type="entry name" value="Cold_shock_CspA"/>
</dbReference>
<dbReference type="Proteomes" id="UP000244335">
    <property type="component" value="Unassembled WGS sequence"/>
</dbReference>
<comment type="caution">
    <text evidence="2">The sequence shown here is derived from an EMBL/GenBank/DDBJ whole genome shotgun (WGS) entry which is preliminary data.</text>
</comment>
<proteinExistence type="predicted"/>
<dbReference type="EMBL" id="QDFR01000006">
    <property type="protein sequence ID" value="PVE51809.1"/>
    <property type="molecule type" value="Genomic_DNA"/>
</dbReference>
<dbReference type="RefSeq" id="WP_116494121.1">
    <property type="nucleotide sequence ID" value="NZ_QDFR01000006.1"/>
</dbReference>
<dbReference type="GO" id="GO:0003676">
    <property type="term" value="F:nucleic acid binding"/>
    <property type="evidence" value="ECO:0007669"/>
    <property type="project" value="InterPro"/>
</dbReference>
<gene>
    <name evidence="2" type="ORF">DC430_16935</name>
</gene>
<evidence type="ECO:0000313" key="2">
    <source>
        <dbReference type="EMBL" id="PVE51809.1"/>
    </source>
</evidence>
<keyword evidence="1" id="KW-0472">Membrane</keyword>
<evidence type="ECO:0000313" key="3">
    <source>
        <dbReference type="Proteomes" id="UP000244335"/>
    </source>
</evidence>
<feature type="transmembrane region" description="Helical" evidence="1">
    <location>
        <begin position="40"/>
        <end position="60"/>
    </location>
</feature>
<sequence>MTFIPAALGLYTVLNITTFFLFWWDKRAARQGDRRIRERTLLLFALMGGSVGAVTAQHMLRHKTRKQPFCGLLFAIIALHIAAVVVWAFFAGTV</sequence>
<keyword evidence="1" id="KW-0812">Transmembrane</keyword>
<evidence type="ECO:0000256" key="1">
    <source>
        <dbReference type="SAM" id="Phobius"/>
    </source>
</evidence>
<organism evidence="2 3">
    <name type="scientific">Rhizobium rhizogenes</name>
    <name type="common">Agrobacterium rhizogenes</name>
    <dbReference type="NCBI Taxonomy" id="359"/>
    <lineage>
        <taxon>Bacteria</taxon>
        <taxon>Pseudomonadati</taxon>
        <taxon>Pseudomonadota</taxon>
        <taxon>Alphaproteobacteria</taxon>
        <taxon>Hyphomicrobiales</taxon>
        <taxon>Rhizobiaceae</taxon>
        <taxon>Rhizobium/Agrobacterium group</taxon>
        <taxon>Rhizobium</taxon>
    </lineage>
</organism>
<protein>
    <submittedName>
        <fullName evidence="2">DUF1294 domain-containing protein</fullName>
    </submittedName>
</protein>
<reference evidence="2 3" key="1">
    <citation type="submission" date="2018-04" db="EMBL/GenBank/DDBJ databases">
        <authorList>
            <person name="Hagen T."/>
        </authorList>
    </citation>
    <scope>NUCLEOTIDE SEQUENCE [LARGE SCALE GENOMIC DNA]</scope>
    <source>
        <strain evidence="2 3">TPD7009</strain>
    </source>
</reference>
<dbReference type="Pfam" id="PF06961">
    <property type="entry name" value="DUF1294"/>
    <property type="match status" value="1"/>
</dbReference>
<name>A0AA92C104_RHIRH</name>
<dbReference type="AlphaFoldDB" id="A0AA92C104"/>
<keyword evidence="1" id="KW-1133">Transmembrane helix</keyword>
<dbReference type="InterPro" id="IPR010718">
    <property type="entry name" value="DUF1294"/>
</dbReference>
<feature type="transmembrane region" description="Helical" evidence="1">
    <location>
        <begin position="72"/>
        <end position="90"/>
    </location>
</feature>
<accession>A0AA92C104</accession>
<feature type="transmembrane region" description="Helical" evidence="1">
    <location>
        <begin position="6"/>
        <end position="24"/>
    </location>
</feature>